<accession>A0AAN0RG96</accession>
<name>A0AAN0RG96_9RHOB</name>
<sequence length="276" mass="30815">MEYETKKGLMATNAQPTKRTPVLAEFLNSLAPQQPLTLEQRLAALTDSDRTFMMQLSRMVQAVMQMRIAAGDQSQGYYDLVTQMYGKVSPSKRRLVAEILDASDPLDFEPTHIKKPREDVTSSFYDSPEMQVAPKEPQQMNADFLERLTQSESSGDSNAEITIKDGRRYVGALQFGDARLLDYKKATGSSFTQDEFKADSALQDKVAAWHIADIDKTIDGLGINTDGYDRDGLRAVAHLGGKHGMKKFVRSNGEYNPSDELGTSLQDYYDKFAVQS</sequence>
<dbReference type="KEGG" id="ptp:RCA23_c00860"/>
<evidence type="ECO:0000313" key="1">
    <source>
        <dbReference type="EMBL" id="AII85656.1"/>
    </source>
</evidence>
<proteinExistence type="predicted"/>
<keyword evidence="2" id="KW-1185">Reference proteome</keyword>
<evidence type="ECO:0000313" key="2">
    <source>
        <dbReference type="Proteomes" id="UP000028680"/>
    </source>
</evidence>
<dbReference type="RefSeq" id="WP_052376955.1">
    <property type="nucleotide sequence ID" value="NZ_CP003984.1"/>
</dbReference>
<organism evidence="1 2">
    <name type="scientific">Planktomarina temperata RCA23</name>
    <dbReference type="NCBI Taxonomy" id="666509"/>
    <lineage>
        <taxon>Bacteria</taxon>
        <taxon>Pseudomonadati</taxon>
        <taxon>Pseudomonadota</taxon>
        <taxon>Alphaproteobacteria</taxon>
        <taxon>Rhodobacterales</taxon>
        <taxon>Paracoccaceae</taxon>
        <taxon>Planktomarina</taxon>
    </lineage>
</organism>
<gene>
    <name evidence="1" type="ORF">RCA23_c00860</name>
</gene>
<protein>
    <submittedName>
        <fullName evidence="1">Uncharacterized protein</fullName>
    </submittedName>
</protein>
<dbReference type="EMBL" id="CP003984">
    <property type="protein sequence ID" value="AII85656.1"/>
    <property type="molecule type" value="Genomic_DNA"/>
</dbReference>
<dbReference type="Gene3D" id="1.10.530.10">
    <property type="match status" value="1"/>
</dbReference>
<dbReference type="Proteomes" id="UP000028680">
    <property type="component" value="Chromosome"/>
</dbReference>
<reference evidence="1 2" key="1">
    <citation type="journal article" date="2014" name="ISME J.">
        <title>Adaptation of an abundant Roseobacter RCA organism to pelagic systems revealed by genomic and transcriptomic analyses.</title>
        <authorList>
            <person name="Voget S."/>
            <person name="Wemheuer B."/>
            <person name="Brinkhoff T."/>
            <person name="Vollmers J."/>
            <person name="Dietrich S."/>
            <person name="Giebel H.A."/>
            <person name="Beardsley C."/>
            <person name="Sardemann C."/>
            <person name="Bakenhus I."/>
            <person name="Billerbeck S."/>
            <person name="Daniel R."/>
            <person name="Simon M."/>
        </authorList>
    </citation>
    <scope>NUCLEOTIDE SEQUENCE [LARGE SCALE GENOMIC DNA]</scope>
    <source>
        <strain evidence="1 2">RCA23</strain>
    </source>
</reference>
<dbReference type="AlphaFoldDB" id="A0AAN0RG96"/>